<keyword evidence="1" id="KW-1133">Transmembrane helix</keyword>
<evidence type="ECO:0000256" key="1">
    <source>
        <dbReference type="SAM" id="Phobius"/>
    </source>
</evidence>
<dbReference type="RefSeq" id="WP_108372502.1">
    <property type="nucleotide sequence ID" value="NZ_CP028811.1"/>
</dbReference>
<keyword evidence="1" id="KW-0472">Membrane</keyword>
<protein>
    <submittedName>
        <fullName evidence="2">Uncharacterized protein</fullName>
    </submittedName>
</protein>
<feature type="transmembrane region" description="Helical" evidence="1">
    <location>
        <begin position="77"/>
        <end position="99"/>
    </location>
</feature>
<dbReference type="Proteomes" id="UP000244193">
    <property type="component" value="Chromosome"/>
</dbReference>
<sequence length="142" mass="16753">MKERLYKNIALALVAINIWTLYSFFDYYNATKYSMSSLTLFFNFIDSVFAALAIGIIAVILRLTIFRTKRKKLLKNNFFYVLCGLFNLNLFIIWIVSLLMKLLPLKLESTYFMLGSLIITIFILFDLFLNKNEIRQMEIENT</sequence>
<dbReference type="EMBL" id="CP028811">
    <property type="protein sequence ID" value="AWA30978.1"/>
    <property type="molecule type" value="Genomic_DNA"/>
</dbReference>
<evidence type="ECO:0000313" key="3">
    <source>
        <dbReference type="Proteomes" id="UP000244193"/>
    </source>
</evidence>
<evidence type="ECO:0000313" key="2">
    <source>
        <dbReference type="EMBL" id="AWA30978.1"/>
    </source>
</evidence>
<reference evidence="2 3" key="1">
    <citation type="submission" date="2018-04" db="EMBL/GenBank/DDBJ databases">
        <title>Genome sequencing of Flavobacterium sp. HYN0048.</title>
        <authorList>
            <person name="Yi H."/>
            <person name="Baek C."/>
        </authorList>
    </citation>
    <scope>NUCLEOTIDE SEQUENCE [LARGE SCALE GENOMIC DNA]</scope>
    <source>
        <strain evidence="2 3">HYN0048</strain>
    </source>
</reference>
<proteinExistence type="predicted"/>
<dbReference type="AlphaFoldDB" id="A0A2S0RID5"/>
<keyword evidence="3" id="KW-1185">Reference proteome</keyword>
<gene>
    <name evidence="2" type="ORF">HYN48_13310</name>
</gene>
<dbReference type="KEGG" id="fmg:HYN48_13310"/>
<keyword evidence="1" id="KW-0812">Transmembrane</keyword>
<feature type="transmembrane region" description="Helical" evidence="1">
    <location>
        <begin position="9"/>
        <end position="28"/>
    </location>
</feature>
<name>A0A2S0RID5_9FLAO</name>
<accession>A0A2S0RID5</accession>
<organism evidence="2 3">
    <name type="scientific">Flavobacterium magnum</name>
    <dbReference type="NCBI Taxonomy" id="2162713"/>
    <lineage>
        <taxon>Bacteria</taxon>
        <taxon>Pseudomonadati</taxon>
        <taxon>Bacteroidota</taxon>
        <taxon>Flavobacteriia</taxon>
        <taxon>Flavobacteriales</taxon>
        <taxon>Flavobacteriaceae</taxon>
        <taxon>Flavobacterium</taxon>
    </lineage>
</organism>
<feature type="transmembrane region" description="Helical" evidence="1">
    <location>
        <begin position="40"/>
        <end position="65"/>
    </location>
</feature>
<dbReference type="OrthoDB" id="1368911at2"/>
<feature type="transmembrane region" description="Helical" evidence="1">
    <location>
        <begin position="111"/>
        <end position="129"/>
    </location>
</feature>